<sequence length="292" mass="32841">MNRDFYDKFLKDVEDFQIFSLCQEFEDLSIEDKKEGSSEDSSSSLIPRRFNRDEHRLFYGLGSSLWIHPFIELLRAPFIEVPKEYIEKSLQKYDISLGFGFRFLPGQEDFIIQSLQLPQSFDRLSFLSRSLGLLKSATRHCHTGFSYSIAGVGLRGLANDQLGKLPSFLVDVISHYNGRYGRFIILVSLGIGCTVWYNYVPGSSFTAPTGDLFAHLDSYDHFFDDSYTQPNLNKVNFIETVDVSDTVDSAFSKELPFTDISIPASCPALKAVGLGLMIAVFLSVGIEVAIPS</sequence>
<keyword evidence="1" id="KW-0812">Transmembrane</keyword>
<keyword evidence="1" id="KW-0472">Membrane</keyword>
<comment type="caution">
    <text evidence="4">The sequence shown here is derived from an EMBL/GenBank/DDBJ whole genome shotgun (WGS) entry which is preliminary data.</text>
</comment>
<keyword evidence="1" id="KW-1133">Transmembrane helix</keyword>
<feature type="transmembrane region" description="Helical" evidence="1">
    <location>
        <begin position="183"/>
        <end position="200"/>
    </location>
</feature>
<reference evidence="4" key="1">
    <citation type="submission" date="2020-06" db="EMBL/GenBank/DDBJ databases">
        <authorList>
            <person name="Li T."/>
            <person name="Hu X."/>
            <person name="Zhang T."/>
            <person name="Song X."/>
            <person name="Zhang H."/>
            <person name="Dai N."/>
            <person name="Sheng W."/>
            <person name="Hou X."/>
            <person name="Wei L."/>
        </authorList>
    </citation>
    <scope>NUCLEOTIDE SEQUENCE</scope>
    <source>
        <strain evidence="4">KEN8</strain>
        <tissue evidence="4">Leaf</tissue>
    </source>
</reference>
<organism evidence="4">
    <name type="scientific">Sesamum calycinum</name>
    <dbReference type="NCBI Taxonomy" id="2727403"/>
    <lineage>
        <taxon>Eukaryota</taxon>
        <taxon>Viridiplantae</taxon>
        <taxon>Streptophyta</taxon>
        <taxon>Embryophyta</taxon>
        <taxon>Tracheophyta</taxon>
        <taxon>Spermatophyta</taxon>
        <taxon>Magnoliopsida</taxon>
        <taxon>eudicotyledons</taxon>
        <taxon>Gunneridae</taxon>
        <taxon>Pentapetalae</taxon>
        <taxon>asterids</taxon>
        <taxon>lamiids</taxon>
        <taxon>Lamiales</taxon>
        <taxon>Pedaliaceae</taxon>
        <taxon>Sesamum</taxon>
    </lineage>
</organism>
<feature type="transmembrane region" description="Helical" evidence="1">
    <location>
        <begin position="271"/>
        <end position="290"/>
    </location>
</feature>
<reference evidence="4" key="2">
    <citation type="journal article" date="2024" name="Plant">
        <title>Genomic evolution and insights into agronomic trait innovations of Sesamum species.</title>
        <authorList>
            <person name="Miao H."/>
            <person name="Wang L."/>
            <person name="Qu L."/>
            <person name="Liu H."/>
            <person name="Sun Y."/>
            <person name="Le M."/>
            <person name="Wang Q."/>
            <person name="Wei S."/>
            <person name="Zheng Y."/>
            <person name="Lin W."/>
            <person name="Duan Y."/>
            <person name="Cao H."/>
            <person name="Xiong S."/>
            <person name="Wang X."/>
            <person name="Wei L."/>
            <person name="Li C."/>
            <person name="Ma Q."/>
            <person name="Ju M."/>
            <person name="Zhao R."/>
            <person name="Li G."/>
            <person name="Mu C."/>
            <person name="Tian Q."/>
            <person name="Mei H."/>
            <person name="Zhang T."/>
            <person name="Gao T."/>
            <person name="Zhang H."/>
        </authorList>
    </citation>
    <scope>NUCLEOTIDE SEQUENCE</scope>
    <source>
        <strain evidence="4">KEN8</strain>
    </source>
</reference>
<evidence type="ECO:0000256" key="1">
    <source>
        <dbReference type="SAM" id="Phobius"/>
    </source>
</evidence>
<accession>A0AAW2KU66</accession>
<proteinExistence type="predicted"/>
<evidence type="ECO:0000313" key="4">
    <source>
        <dbReference type="EMBL" id="KAL0310197.1"/>
    </source>
</evidence>
<name>A0AAW2KU66_9LAMI</name>
<dbReference type="EMBL" id="JACGWM010000247">
    <property type="protein sequence ID" value="KAL0310197.1"/>
    <property type="molecule type" value="Genomic_DNA"/>
</dbReference>
<protein>
    <submittedName>
        <fullName evidence="4">Uncharacterized protein</fullName>
    </submittedName>
</protein>
<gene>
    <name evidence="2" type="ORF">Scaly_2712400</name>
    <name evidence="4" type="ORF">Scaly_2951800</name>
    <name evidence="3" type="ORF">Scaly_3042600</name>
</gene>
<dbReference type="EMBL" id="JACGWM010000626">
    <property type="protein sequence ID" value="KAL0302126.1"/>
    <property type="molecule type" value="Genomic_DNA"/>
</dbReference>
<evidence type="ECO:0000313" key="3">
    <source>
        <dbReference type="EMBL" id="KAL0302126.1"/>
    </source>
</evidence>
<evidence type="ECO:0000313" key="2">
    <source>
        <dbReference type="EMBL" id="KAL0289082.1"/>
    </source>
</evidence>
<dbReference type="EMBL" id="JACGWM010001709">
    <property type="protein sequence ID" value="KAL0289082.1"/>
    <property type="molecule type" value="Genomic_DNA"/>
</dbReference>
<dbReference type="AlphaFoldDB" id="A0AAW2KU66"/>